<reference evidence="1" key="1">
    <citation type="journal article" date="2022" name="Int. J. Mol. Sci.">
        <title>Draft Genome of Tanacetum Coccineum: Genomic Comparison of Closely Related Tanacetum-Family Plants.</title>
        <authorList>
            <person name="Yamashiro T."/>
            <person name="Shiraishi A."/>
            <person name="Nakayama K."/>
            <person name="Satake H."/>
        </authorList>
    </citation>
    <scope>NUCLEOTIDE SEQUENCE</scope>
</reference>
<organism evidence="1 2">
    <name type="scientific">Tanacetum coccineum</name>
    <dbReference type="NCBI Taxonomy" id="301880"/>
    <lineage>
        <taxon>Eukaryota</taxon>
        <taxon>Viridiplantae</taxon>
        <taxon>Streptophyta</taxon>
        <taxon>Embryophyta</taxon>
        <taxon>Tracheophyta</taxon>
        <taxon>Spermatophyta</taxon>
        <taxon>Magnoliopsida</taxon>
        <taxon>eudicotyledons</taxon>
        <taxon>Gunneridae</taxon>
        <taxon>Pentapetalae</taxon>
        <taxon>asterids</taxon>
        <taxon>campanulids</taxon>
        <taxon>Asterales</taxon>
        <taxon>Asteraceae</taxon>
        <taxon>Asteroideae</taxon>
        <taxon>Anthemideae</taxon>
        <taxon>Anthemidinae</taxon>
        <taxon>Tanacetum</taxon>
    </lineage>
</organism>
<name>A0ABQ4WDC7_9ASTR</name>
<proteinExistence type="predicted"/>
<reference evidence="1" key="2">
    <citation type="submission" date="2022-01" db="EMBL/GenBank/DDBJ databases">
        <authorList>
            <person name="Yamashiro T."/>
            <person name="Shiraishi A."/>
            <person name="Satake H."/>
            <person name="Nakayama K."/>
        </authorList>
    </citation>
    <scope>NUCLEOTIDE SEQUENCE</scope>
</reference>
<accession>A0ABQ4WDC7</accession>
<dbReference type="EMBL" id="BQNB010008544">
    <property type="protein sequence ID" value="GJS50845.1"/>
    <property type="molecule type" value="Genomic_DNA"/>
</dbReference>
<comment type="caution">
    <text evidence="1">The sequence shown here is derived from an EMBL/GenBank/DDBJ whole genome shotgun (WGS) entry which is preliminary data.</text>
</comment>
<keyword evidence="2" id="KW-1185">Reference proteome</keyword>
<evidence type="ECO:0000313" key="2">
    <source>
        <dbReference type="Proteomes" id="UP001151760"/>
    </source>
</evidence>
<evidence type="ECO:0000313" key="1">
    <source>
        <dbReference type="EMBL" id="GJS50845.1"/>
    </source>
</evidence>
<protein>
    <submittedName>
        <fullName evidence="1">Uncharacterized protein</fullName>
    </submittedName>
</protein>
<sequence>MLHPYHTIRTSGGHVLLIRRRVSNNLPYIRGRLHFTVSATVKKISSTTIDKASINHQKPYTDEELREFTSEYYIPSALHPVVPAASASIADFPVGKVGLIVAYWQSIPRSNGWVSFAKRAGRLQCYTEKLMPKAMEGDSLLVRDALVPGTSQSITQGYCRWNERPPPGLIVKEDAGTYKEKRVSLSTHTRSLPMPQGHSRNYYQSPPRTEKCERLYAMKRPRVGA</sequence>
<dbReference type="Proteomes" id="UP001151760">
    <property type="component" value="Unassembled WGS sequence"/>
</dbReference>
<gene>
    <name evidence="1" type="ORF">Tco_0624207</name>
</gene>